<name>A0A0E9PL36_ANGAN</name>
<reference evidence="1" key="1">
    <citation type="submission" date="2014-11" db="EMBL/GenBank/DDBJ databases">
        <authorList>
            <person name="Amaro Gonzalez C."/>
        </authorList>
    </citation>
    <scope>NUCLEOTIDE SEQUENCE</scope>
</reference>
<dbReference type="AlphaFoldDB" id="A0A0E9PL36"/>
<sequence length="35" mass="4204">MRMVSVRRAFSLPKHNRLPTAAKHAQFIHFFFFTL</sequence>
<dbReference type="EMBL" id="GBXM01103565">
    <property type="protein sequence ID" value="JAH05012.1"/>
    <property type="molecule type" value="Transcribed_RNA"/>
</dbReference>
<accession>A0A0E9PL36</accession>
<proteinExistence type="predicted"/>
<organism evidence="1">
    <name type="scientific">Anguilla anguilla</name>
    <name type="common">European freshwater eel</name>
    <name type="synonym">Muraena anguilla</name>
    <dbReference type="NCBI Taxonomy" id="7936"/>
    <lineage>
        <taxon>Eukaryota</taxon>
        <taxon>Metazoa</taxon>
        <taxon>Chordata</taxon>
        <taxon>Craniata</taxon>
        <taxon>Vertebrata</taxon>
        <taxon>Euteleostomi</taxon>
        <taxon>Actinopterygii</taxon>
        <taxon>Neopterygii</taxon>
        <taxon>Teleostei</taxon>
        <taxon>Anguilliformes</taxon>
        <taxon>Anguillidae</taxon>
        <taxon>Anguilla</taxon>
    </lineage>
</organism>
<reference evidence="1" key="2">
    <citation type="journal article" date="2015" name="Fish Shellfish Immunol.">
        <title>Early steps in the European eel (Anguilla anguilla)-Vibrio vulnificus interaction in the gills: Role of the RtxA13 toxin.</title>
        <authorList>
            <person name="Callol A."/>
            <person name="Pajuelo D."/>
            <person name="Ebbesson L."/>
            <person name="Teles M."/>
            <person name="MacKenzie S."/>
            <person name="Amaro C."/>
        </authorList>
    </citation>
    <scope>NUCLEOTIDE SEQUENCE</scope>
</reference>
<evidence type="ECO:0000313" key="1">
    <source>
        <dbReference type="EMBL" id="JAH05012.1"/>
    </source>
</evidence>
<protein>
    <submittedName>
        <fullName evidence="1">Uncharacterized protein</fullName>
    </submittedName>
</protein>